<dbReference type="NCBIfam" id="TIGR00219">
    <property type="entry name" value="mreC"/>
    <property type="match status" value="1"/>
</dbReference>
<keyword evidence="5" id="KW-0812">Transmembrane</keyword>
<evidence type="ECO:0000256" key="4">
    <source>
        <dbReference type="ARBA" id="ARBA00032089"/>
    </source>
</evidence>
<keyword evidence="3" id="KW-0133">Cell shape</keyword>
<dbReference type="EMBL" id="LCDO01000001">
    <property type="protein sequence ID" value="KKS57520.1"/>
    <property type="molecule type" value="Genomic_DNA"/>
</dbReference>
<feature type="domain" description="Rod shape-determining protein MreC beta-barrel core" evidence="6">
    <location>
        <begin position="113"/>
        <end position="260"/>
    </location>
</feature>
<keyword evidence="5" id="KW-0472">Membrane</keyword>
<reference evidence="7 8" key="1">
    <citation type="journal article" date="2015" name="Nature">
        <title>rRNA introns, odd ribosomes, and small enigmatic genomes across a large radiation of phyla.</title>
        <authorList>
            <person name="Brown C.T."/>
            <person name="Hug L.A."/>
            <person name="Thomas B.C."/>
            <person name="Sharon I."/>
            <person name="Castelle C.J."/>
            <person name="Singh A."/>
            <person name="Wilkins M.J."/>
            <person name="Williams K.H."/>
            <person name="Banfield J.F."/>
        </authorList>
    </citation>
    <scope>NUCLEOTIDE SEQUENCE [LARGE SCALE GENOMIC DNA]</scope>
</reference>
<dbReference type="GO" id="GO:0008360">
    <property type="term" value="P:regulation of cell shape"/>
    <property type="evidence" value="ECO:0007669"/>
    <property type="project" value="UniProtKB-KW"/>
</dbReference>
<evidence type="ECO:0000259" key="6">
    <source>
        <dbReference type="Pfam" id="PF04085"/>
    </source>
</evidence>
<dbReference type="InterPro" id="IPR042175">
    <property type="entry name" value="Cell/Rod_MreC_2"/>
</dbReference>
<evidence type="ECO:0000256" key="3">
    <source>
        <dbReference type="ARBA" id="ARBA00022960"/>
    </source>
</evidence>
<dbReference type="InterPro" id="IPR007221">
    <property type="entry name" value="MreC"/>
</dbReference>
<dbReference type="InterPro" id="IPR042177">
    <property type="entry name" value="Cell/Rod_1"/>
</dbReference>
<dbReference type="InterPro" id="IPR055342">
    <property type="entry name" value="MreC_beta-barrel_core"/>
</dbReference>
<dbReference type="PANTHER" id="PTHR34138">
    <property type="entry name" value="CELL SHAPE-DETERMINING PROTEIN MREC"/>
    <property type="match status" value="1"/>
</dbReference>
<evidence type="ECO:0000256" key="2">
    <source>
        <dbReference type="ARBA" id="ARBA00013855"/>
    </source>
</evidence>
<evidence type="ECO:0000256" key="1">
    <source>
        <dbReference type="ARBA" id="ARBA00009369"/>
    </source>
</evidence>
<organism evidence="7 8">
    <name type="scientific">Candidatus Magasanikbacteria bacterium GW2011_GWA2_42_32</name>
    <dbReference type="NCBI Taxonomy" id="1619039"/>
    <lineage>
        <taxon>Bacteria</taxon>
        <taxon>Candidatus Magasanikiibacteriota</taxon>
    </lineage>
</organism>
<dbReference type="PANTHER" id="PTHR34138:SF1">
    <property type="entry name" value="CELL SHAPE-DETERMINING PROTEIN MREC"/>
    <property type="match status" value="1"/>
</dbReference>
<accession>A0A0G1A914</accession>
<keyword evidence="5" id="KW-1133">Transmembrane helix</keyword>
<dbReference type="Gene3D" id="2.40.10.340">
    <property type="entry name" value="Rod shape-determining protein MreC, domain 1"/>
    <property type="match status" value="1"/>
</dbReference>
<gene>
    <name evidence="7" type="ORF">UV20_C0001G0160</name>
</gene>
<dbReference type="Proteomes" id="UP000034837">
    <property type="component" value="Unassembled WGS sequence"/>
</dbReference>
<dbReference type="PIRSF" id="PIRSF038471">
    <property type="entry name" value="MreC"/>
    <property type="match status" value="1"/>
</dbReference>
<evidence type="ECO:0000256" key="5">
    <source>
        <dbReference type="SAM" id="Phobius"/>
    </source>
</evidence>
<dbReference type="GO" id="GO:0005886">
    <property type="term" value="C:plasma membrane"/>
    <property type="evidence" value="ECO:0007669"/>
    <property type="project" value="TreeGrafter"/>
</dbReference>
<comment type="similarity">
    <text evidence="1">Belongs to the MreC family.</text>
</comment>
<dbReference type="AlphaFoldDB" id="A0A0G1A914"/>
<proteinExistence type="inferred from homology"/>
<dbReference type="Pfam" id="PF04085">
    <property type="entry name" value="MreC"/>
    <property type="match status" value="1"/>
</dbReference>
<name>A0A0G1A914_9BACT</name>
<protein>
    <recommendedName>
        <fullName evidence="2">Cell shape-determining protein MreC</fullName>
    </recommendedName>
    <alternativeName>
        <fullName evidence="4">Cell shape protein MreC</fullName>
    </alternativeName>
</protein>
<evidence type="ECO:0000313" key="8">
    <source>
        <dbReference type="Proteomes" id="UP000034837"/>
    </source>
</evidence>
<feature type="transmembrane region" description="Helical" evidence="5">
    <location>
        <begin position="7"/>
        <end position="26"/>
    </location>
</feature>
<comment type="caution">
    <text evidence="7">The sequence shown here is derived from an EMBL/GenBank/DDBJ whole genome shotgun (WGS) entry which is preliminary data.</text>
</comment>
<sequence length="262" mass="29521">MFQKKVILISFLFFFIVIFFHYQGWFVTVETALQTILGKGSRGVYTFNNDIKNYFARWVSYRNLFEENKKCLEKISSLSIKQGELAQIQDENKILRSSLNFLKKENNFVMANVIGKAPDPINNVLLIDKGLKDGLKEGLGVLAEEGILIGKIIKVEEKNSQIRIITDNESKIAVSILNPDQASGIMSGEHNLRLLLTMIPLTENIKPGDKVVTSNLDSGIKKGMLIGQIESVQKELYQPFQSAIVKPAVDLNKLNIIYVLLD</sequence>
<evidence type="ECO:0000313" key="7">
    <source>
        <dbReference type="EMBL" id="KKS57520.1"/>
    </source>
</evidence>
<dbReference type="Gene3D" id="2.40.10.350">
    <property type="entry name" value="Rod shape-determining protein MreC, domain 2"/>
    <property type="match status" value="1"/>
</dbReference>